<dbReference type="EMBL" id="BAAAHG010000022">
    <property type="protein sequence ID" value="GAA0915386.1"/>
    <property type="molecule type" value="Genomic_DNA"/>
</dbReference>
<evidence type="ECO:0000313" key="3">
    <source>
        <dbReference type="Proteomes" id="UP001501005"/>
    </source>
</evidence>
<accession>A0ABP3Z7X4</accession>
<evidence type="ECO:0000256" key="1">
    <source>
        <dbReference type="SAM" id="MobiDB-lite"/>
    </source>
</evidence>
<feature type="compositionally biased region" description="Low complexity" evidence="1">
    <location>
        <begin position="53"/>
        <end position="70"/>
    </location>
</feature>
<feature type="region of interest" description="Disordered" evidence="1">
    <location>
        <begin position="1"/>
        <end position="105"/>
    </location>
</feature>
<sequence length="105" mass="11091">MARIEAKQVSPGGGQAVTESRRRAVESKRFFPWGTPGDFAEKSGVAGLRSWCGRGPEPAPGRAPRSAEPPVKAPRAPPGKDGKGDGKEDGKGDGKGRKQPEKEEK</sequence>
<comment type="caution">
    <text evidence="2">The sequence shown here is derived from an EMBL/GenBank/DDBJ whole genome shotgun (WGS) entry which is preliminary data.</text>
</comment>
<protein>
    <submittedName>
        <fullName evidence="2">Uncharacterized protein</fullName>
    </submittedName>
</protein>
<keyword evidence="3" id="KW-1185">Reference proteome</keyword>
<gene>
    <name evidence="2" type="ORF">GCM10009549_30820</name>
</gene>
<reference evidence="3" key="1">
    <citation type="journal article" date="2019" name="Int. J. Syst. Evol. Microbiol.">
        <title>The Global Catalogue of Microorganisms (GCM) 10K type strain sequencing project: providing services to taxonomists for standard genome sequencing and annotation.</title>
        <authorList>
            <consortium name="The Broad Institute Genomics Platform"/>
            <consortium name="The Broad Institute Genome Sequencing Center for Infectious Disease"/>
            <person name="Wu L."/>
            <person name="Ma J."/>
        </authorList>
    </citation>
    <scope>NUCLEOTIDE SEQUENCE [LARGE SCALE GENOMIC DNA]</scope>
    <source>
        <strain evidence="3">JCM 10673</strain>
    </source>
</reference>
<evidence type="ECO:0000313" key="2">
    <source>
        <dbReference type="EMBL" id="GAA0915386.1"/>
    </source>
</evidence>
<feature type="compositionally biased region" description="Basic and acidic residues" evidence="1">
    <location>
        <begin position="19"/>
        <end position="29"/>
    </location>
</feature>
<organism evidence="2 3">
    <name type="scientific">Streptomyces thermoalcalitolerans</name>
    <dbReference type="NCBI Taxonomy" id="65605"/>
    <lineage>
        <taxon>Bacteria</taxon>
        <taxon>Bacillati</taxon>
        <taxon>Actinomycetota</taxon>
        <taxon>Actinomycetes</taxon>
        <taxon>Kitasatosporales</taxon>
        <taxon>Streptomycetaceae</taxon>
        <taxon>Streptomyces</taxon>
    </lineage>
</organism>
<proteinExistence type="predicted"/>
<name>A0ABP3Z7X4_9ACTN</name>
<feature type="compositionally biased region" description="Basic and acidic residues" evidence="1">
    <location>
        <begin position="78"/>
        <end position="105"/>
    </location>
</feature>
<dbReference type="Proteomes" id="UP001501005">
    <property type="component" value="Unassembled WGS sequence"/>
</dbReference>